<dbReference type="GO" id="GO:0020037">
    <property type="term" value="F:heme binding"/>
    <property type="evidence" value="ECO:0007669"/>
    <property type="project" value="InterPro"/>
</dbReference>
<comment type="caution">
    <text evidence="17">The sequence shown here is derived from an EMBL/GenBank/DDBJ whole genome shotgun (WGS) entry which is preliminary data.</text>
</comment>
<evidence type="ECO:0000256" key="5">
    <source>
        <dbReference type="ARBA" id="ARBA00010617"/>
    </source>
</evidence>
<evidence type="ECO:0000256" key="13">
    <source>
        <dbReference type="ARBA" id="ARBA00023136"/>
    </source>
</evidence>
<gene>
    <name evidence="17" type="ORF">DERF_012390</name>
</gene>
<evidence type="ECO:0000256" key="1">
    <source>
        <dbReference type="ARBA" id="ARBA00001971"/>
    </source>
</evidence>
<comment type="similarity">
    <text evidence="5">Belongs to the cytochrome P450 family.</text>
</comment>
<dbReference type="GO" id="GO:0005789">
    <property type="term" value="C:endoplasmic reticulum membrane"/>
    <property type="evidence" value="ECO:0007669"/>
    <property type="project" value="UniProtKB-SubCell"/>
</dbReference>
<feature type="transmembrane region" description="Helical" evidence="16">
    <location>
        <begin position="13"/>
        <end position="35"/>
    </location>
</feature>
<feature type="transmembrane region" description="Helical" evidence="16">
    <location>
        <begin position="561"/>
        <end position="582"/>
    </location>
</feature>
<accession>A0A922HPH4</accession>
<keyword evidence="16" id="KW-0812">Transmembrane</keyword>
<dbReference type="PROSITE" id="PS00086">
    <property type="entry name" value="CYTOCHROME_P450"/>
    <property type="match status" value="2"/>
</dbReference>
<keyword evidence="8" id="KW-0256">Endoplasmic reticulum</keyword>
<keyword evidence="16" id="KW-1133">Transmembrane helix</keyword>
<comment type="function">
    <text evidence="2">May be involved in the metabolism of insect hormones and in the breakdown of synthetic insecticides.</text>
</comment>
<dbReference type="GO" id="GO:0005506">
    <property type="term" value="F:iron ion binding"/>
    <property type="evidence" value="ECO:0007669"/>
    <property type="project" value="InterPro"/>
</dbReference>
<sequence>MSNYFNHSMVTNFLRYGIISIMIIILFIRLIRFIFEWFKLKSFIDKFDGVTFPLWQITLGHLYLILIKNSTKETLVDAYFRIVLSFTELFNHTTTKIWFSFVPTIIIHRADCAEKVLSSNNTFLDKDQYYEMLKPWLQEGLLTSGSDKWRSRRKLLTPTFHFNILEQFLPIMNEQANILSNIIKDNQMKSVNNYLNIVPLMTNATLDVISETAMGVKIGSQLDRNRDYVDTVTRVSATVLKRMILPWLRYNFIYFNLFTEGRQHRQDINLVHQFTMNVIKERKNEILSQKKKREENEINDSNDLDHQHGHHRRRRLAFMDLLIEQHLKDPKQFTESNIREEVDTFMFEGHDTTAMSLIWTLHLIGNHPDIQDRVHKEIDEIRQQSFDDQEFSTINWSMDQLRQMKFLEACIKESLRLYPSVPMITRYTHKDMEIEPGLIIPKGTSVALVLYKIQRDQKYFQQPERYIPDRFIEDSEHYCGRMNPFAFVPFSAGPRNCIGQKFALQEEKIVLATLLSNYKIISGDLIGNVALNAALILRPKSSLNFFFTFNNNNNNNIIPFLIRYGIILSLFTWFSIILFRFIKKWIDNVEKINNIPGIPTIPWLFFLGNFSLLGWNQFKIDTLFDIYLEFLGAGVKIFDNTFRLWLSLKPLIVVHRADSAEKILSSNHTFLDKDHHYRMMKPWLNEGLLVSGGNKWRHRRKLLTPTFHFNILEQFITVMNEQAQILSNVIEQKQQHTDGDEKFLNIVPLMTNATLDVISETAMGVKIQSQLNKNREYVDAVTRVSTALMKRIIFPWLQIDFIFFNFFAEGRKNRKDIAMVHQLTMKVIQERKKAMIDRRIEANENNGVVINGDDGHHRNRRLAFMDLLIEQHLNDPDKFTESDIREEVDTFMFEGHDTTAMSLIWTLHLLGNYPDIQNRVHKEIDEIRQQSFDDDDENNSNWTSNQLRQMKFLEACIKESLRLYPSVPFISRHTHEDTEIEPGCIIPKGIPVILLLYFIQRDPKYFQQPERYIPDRFVEGSEHYCGRVNPFSYVPFSAGPRNCIGQKFALQEEKIMLATLLSKYRVESGENVADVAINAALILRPKSSVNIRFIRRDNNLKQFK</sequence>
<dbReference type="EMBL" id="ASGP02000006">
    <property type="protein sequence ID" value="KAH9501552.1"/>
    <property type="molecule type" value="Genomic_DNA"/>
</dbReference>
<evidence type="ECO:0000256" key="10">
    <source>
        <dbReference type="ARBA" id="ARBA00023002"/>
    </source>
</evidence>
<keyword evidence="9" id="KW-0492">Microsome</keyword>
<dbReference type="InterPro" id="IPR002401">
    <property type="entry name" value="Cyt_P450_E_grp-I"/>
</dbReference>
<reference evidence="17" key="2">
    <citation type="journal article" date="2022" name="Res Sq">
        <title>Comparative Genomics Reveals Insights into the Divergent Evolution of Astigmatic Mites and Household Pest Adaptations.</title>
        <authorList>
            <person name="Xiong Q."/>
            <person name="Wan A.T.-Y."/>
            <person name="Liu X.-Y."/>
            <person name="Fung C.S.-H."/>
            <person name="Xiao X."/>
            <person name="Malainual N."/>
            <person name="Hou J."/>
            <person name="Wang L."/>
            <person name="Wang M."/>
            <person name="Yang K."/>
            <person name="Cui Y."/>
            <person name="Leung E."/>
            <person name="Nong W."/>
            <person name="Shin S.-K."/>
            <person name="Au S."/>
            <person name="Jeong K.Y."/>
            <person name="Chew F.T."/>
            <person name="Hui J."/>
            <person name="Leung T.F."/>
            <person name="Tungtrongchitr A."/>
            <person name="Zhong N."/>
            <person name="Liu Z."/>
            <person name="Tsui S."/>
        </authorList>
    </citation>
    <scope>NUCLEOTIDE SEQUENCE</scope>
    <source>
        <strain evidence="17">Derf</strain>
        <tissue evidence="17">Whole organism</tissue>
    </source>
</reference>
<keyword evidence="7 14" id="KW-0479">Metal-binding</keyword>
<feature type="binding site" description="axial binding residue" evidence="14">
    <location>
        <position position="1043"/>
    </location>
    <ligand>
        <name>heme</name>
        <dbReference type="ChEBI" id="CHEBI:30413"/>
    </ligand>
    <ligandPart>
        <name>Fe</name>
        <dbReference type="ChEBI" id="CHEBI:18248"/>
    </ligandPart>
</feature>
<evidence type="ECO:0000256" key="16">
    <source>
        <dbReference type="SAM" id="Phobius"/>
    </source>
</evidence>
<feature type="transmembrane region" description="Helical" evidence="16">
    <location>
        <begin position="47"/>
        <end position="66"/>
    </location>
</feature>
<name>A0A922HPH4_DERFA</name>
<evidence type="ECO:0000313" key="18">
    <source>
        <dbReference type="Proteomes" id="UP000790347"/>
    </source>
</evidence>
<keyword evidence="11 14" id="KW-0408">Iron</keyword>
<evidence type="ECO:0000256" key="9">
    <source>
        <dbReference type="ARBA" id="ARBA00022848"/>
    </source>
</evidence>
<dbReference type="PRINTS" id="PR00463">
    <property type="entry name" value="EP450I"/>
</dbReference>
<dbReference type="PANTHER" id="PTHR24291">
    <property type="entry name" value="CYTOCHROME P450 FAMILY 4"/>
    <property type="match status" value="1"/>
</dbReference>
<dbReference type="InterPro" id="IPR050196">
    <property type="entry name" value="Cytochrome_P450_Monoox"/>
</dbReference>
<reference evidence="17" key="1">
    <citation type="submission" date="2013-05" db="EMBL/GenBank/DDBJ databases">
        <authorList>
            <person name="Yim A.K.Y."/>
            <person name="Chan T.F."/>
            <person name="Ji K.M."/>
            <person name="Liu X.Y."/>
            <person name="Zhou J.W."/>
            <person name="Li R.Q."/>
            <person name="Yang K.Y."/>
            <person name="Li J."/>
            <person name="Li M."/>
            <person name="Law P.T.W."/>
            <person name="Wu Y.L."/>
            <person name="Cai Z.L."/>
            <person name="Qin H."/>
            <person name="Bao Y."/>
            <person name="Leung R.K.K."/>
            <person name="Ng P.K.S."/>
            <person name="Zou J."/>
            <person name="Zhong X.J."/>
            <person name="Ran P.X."/>
            <person name="Zhong N.S."/>
            <person name="Liu Z.G."/>
            <person name="Tsui S.K.W."/>
        </authorList>
    </citation>
    <scope>NUCLEOTIDE SEQUENCE</scope>
    <source>
        <strain evidence="17">Derf</strain>
        <tissue evidence="17">Whole organism</tissue>
    </source>
</reference>
<proteinExistence type="inferred from homology"/>
<dbReference type="InterPro" id="IPR036396">
    <property type="entry name" value="Cyt_P450_sf"/>
</dbReference>
<dbReference type="InterPro" id="IPR001128">
    <property type="entry name" value="Cyt_P450"/>
</dbReference>
<keyword evidence="13 16" id="KW-0472">Membrane</keyword>
<evidence type="ECO:0000256" key="2">
    <source>
        <dbReference type="ARBA" id="ARBA00003690"/>
    </source>
</evidence>
<evidence type="ECO:0000313" key="17">
    <source>
        <dbReference type="EMBL" id="KAH9501552.1"/>
    </source>
</evidence>
<evidence type="ECO:0000256" key="3">
    <source>
        <dbReference type="ARBA" id="ARBA00004174"/>
    </source>
</evidence>
<dbReference type="FunFam" id="1.10.630.10:FF:000035">
    <property type="entry name" value="CYtochrome P450 family"/>
    <property type="match status" value="2"/>
</dbReference>
<evidence type="ECO:0000256" key="12">
    <source>
        <dbReference type="ARBA" id="ARBA00023033"/>
    </source>
</evidence>
<evidence type="ECO:0000256" key="6">
    <source>
        <dbReference type="ARBA" id="ARBA00022617"/>
    </source>
</evidence>
<evidence type="ECO:0000256" key="8">
    <source>
        <dbReference type="ARBA" id="ARBA00022824"/>
    </source>
</evidence>
<dbReference type="Pfam" id="PF00067">
    <property type="entry name" value="p450"/>
    <property type="match status" value="2"/>
</dbReference>
<protein>
    <submittedName>
        <fullName evidence="17">Uncharacterized protein</fullName>
    </submittedName>
</protein>
<dbReference type="SUPFAM" id="SSF48264">
    <property type="entry name" value="Cytochrome P450"/>
    <property type="match status" value="2"/>
</dbReference>
<evidence type="ECO:0000256" key="14">
    <source>
        <dbReference type="PIRSR" id="PIRSR602401-1"/>
    </source>
</evidence>
<comment type="subcellular location">
    <subcellularLocation>
        <location evidence="4">Endoplasmic reticulum membrane</location>
        <topology evidence="4">Peripheral membrane protein</topology>
    </subcellularLocation>
    <subcellularLocation>
        <location evidence="3">Microsome membrane</location>
        <topology evidence="3">Peripheral membrane protein</topology>
    </subcellularLocation>
</comment>
<dbReference type="GO" id="GO:0004497">
    <property type="term" value="F:monooxygenase activity"/>
    <property type="evidence" value="ECO:0007669"/>
    <property type="project" value="UniProtKB-KW"/>
</dbReference>
<evidence type="ECO:0000256" key="7">
    <source>
        <dbReference type="ARBA" id="ARBA00022723"/>
    </source>
</evidence>
<feature type="coiled-coil region" evidence="15">
    <location>
        <begin position="277"/>
        <end position="304"/>
    </location>
</feature>
<evidence type="ECO:0000256" key="4">
    <source>
        <dbReference type="ARBA" id="ARBA00004406"/>
    </source>
</evidence>
<keyword evidence="12" id="KW-0503">Monooxygenase</keyword>
<evidence type="ECO:0000256" key="11">
    <source>
        <dbReference type="ARBA" id="ARBA00023004"/>
    </source>
</evidence>
<keyword evidence="6 14" id="KW-0349">Heme</keyword>
<dbReference type="Proteomes" id="UP000790347">
    <property type="component" value="Unassembled WGS sequence"/>
</dbReference>
<keyword evidence="18" id="KW-1185">Reference proteome</keyword>
<dbReference type="PANTHER" id="PTHR24291:SF189">
    <property type="entry name" value="CYTOCHROME P450 4C3-RELATED"/>
    <property type="match status" value="1"/>
</dbReference>
<dbReference type="AlphaFoldDB" id="A0A922HPH4"/>
<comment type="cofactor">
    <cofactor evidence="1 14">
        <name>heme</name>
        <dbReference type="ChEBI" id="CHEBI:30413"/>
    </cofactor>
</comment>
<dbReference type="PRINTS" id="PR00385">
    <property type="entry name" value="P450"/>
</dbReference>
<evidence type="ECO:0000256" key="15">
    <source>
        <dbReference type="SAM" id="Coils"/>
    </source>
</evidence>
<organism evidence="17 18">
    <name type="scientific">Dermatophagoides farinae</name>
    <name type="common">American house dust mite</name>
    <dbReference type="NCBI Taxonomy" id="6954"/>
    <lineage>
        <taxon>Eukaryota</taxon>
        <taxon>Metazoa</taxon>
        <taxon>Ecdysozoa</taxon>
        <taxon>Arthropoda</taxon>
        <taxon>Chelicerata</taxon>
        <taxon>Arachnida</taxon>
        <taxon>Acari</taxon>
        <taxon>Acariformes</taxon>
        <taxon>Sarcoptiformes</taxon>
        <taxon>Astigmata</taxon>
        <taxon>Psoroptidia</taxon>
        <taxon>Analgoidea</taxon>
        <taxon>Pyroglyphidae</taxon>
        <taxon>Dermatophagoidinae</taxon>
        <taxon>Dermatophagoides</taxon>
    </lineage>
</organism>
<dbReference type="Gene3D" id="1.10.630.10">
    <property type="entry name" value="Cytochrome P450"/>
    <property type="match status" value="2"/>
</dbReference>
<dbReference type="InterPro" id="IPR017972">
    <property type="entry name" value="Cyt_P450_CS"/>
</dbReference>
<keyword evidence="10" id="KW-0560">Oxidoreductase</keyword>
<keyword evidence="15" id="KW-0175">Coiled coil</keyword>
<dbReference type="GO" id="GO:0016705">
    <property type="term" value="F:oxidoreductase activity, acting on paired donors, with incorporation or reduction of molecular oxygen"/>
    <property type="evidence" value="ECO:0007669"/>
    <property type="project" value="InterPro"/>
</dbReference>
<dbReference type="CDD" id="cd20628">
    <property type="entry name" value="CYP4"/>
    <property type="match status" value="2"/>
</dbReference>
<feature type="transmembrane region" description="Helical" evidence="16">
    <location>
        <begin position="594"/>
        <end position="615"/>
    </location>
</feature>